<reference evidence="2" key="1">
    <citation type="journal article" date="2022" name="Cell">
        <title>Repeat-based holocentromeres influence genome architecture and karyotype evolution.</title>
        <authorList>
            <person name="Hofstatter P.G."/>
            <person name="Thangavel G."/>
            <person name="Lux T."/>
            <person name="Neumann P."/>
            <person name="Vondrak T."/>
            <person name="Novak P."/>
            <person name="Zhang M."/>
            <person name="Costa L."/>
            <person name="Castellani M."/>
            <person name="Scott A."/>
            <person name="Toegelov H."/>
            <person name="Fuchs J."/>
            <person name="Mata-Sucre Y."/>
            <person name="Dias Y."/>
            <person name="Vanzela A.L.L."/>
            <person name="Huettel B."/>
            <person name="Almeida C.C.S."/>
            <person name="Simkova H."/>
            <person name="Souza G."/>
            <person name="Pedrosa-Harand A."/>
            <person name="Macas J."/>
            <person name="Mayer K.F.X."/>
            <person name="Houben A."/>
            <person name="Marques A."/>
        </authorList>
    </citation>
    <scope>NUCLEOTIDE SEQUENCE</scope>
    <source>
        <strain evidence="2">RhyBre1mFocal</strain>
    </source>
</reference>
<dbReference type="PANTHER" id="PTHR12083">
    <property type="entry name" value="BIFUNCTIONAL POLYNUCLEOTIDE PHOSPHATASE/KINASE"/>
    <property type="match status" value="1"/>
</dbReference>
<dbReference type="GO" id="GO:0006281">
    <property type="term" value="P:DNA repair"/>
    <property type="evidence" value="ECO:0007669"/>
    <property type="project" value="TreeGrafter"/>
</dbReference>
<evidence type="ECO:0000313" key="3">
    <source>
        <dbReference type="Proteomes" id="UP001151287"/>
    </source>
</evidence>
<protein>
    <submittedName>
        <fullName evidence="2">Uncharacterized protein</fullName>
    </submittedName>
</protein>
<accession>A0A9Q0C987</accession>
<dbReference type="GO" id="GO:0046403">
    <property type="term" value="F:polynucleotide 3'-phosphatase activity"/>
    <property type="evidence" value="ECO:0007669"/>
    <property type="project" value="TreeGrafter"/>
</dbReference>
<dbReference type="OrthoDB" id="19045at2759"/>
<dbReference type="CDD" id="cd01625">
    <property type="entry name" value="HAD_PNP"/>
    <property type="match status" value="1"/>
</dbReference>
<organism evidence="2 3">
    <name type="scientific">Rhynchospora breviuscula</name>
    <dbReference type="NCBI Taxonomy" id="2022672"/>
    <lineage>
        <taxon>Eukaryota</taxon>
        <taxon>Viridiplantae</taxon>
        <taxon>Streptophyta</taxon>
        <taxon>Embryophyta</taxon>
        <taxon>Tracheophyta</taxon>
        <taxon>Spermatophyta</taxon>
        <taxon>Magnoliopsida</taxon>
        <taxon>Liliopsida</taxon>
        <taxon>Poales</taxon>
        <taxon>Cyperaceae</taxon>
        <taxon>Cyperoideae</taxon>
        <taxon>Rhynchosporeae</taxon>
        <taxon>Rhynchospora</taxon>
    </lineage>
</organism>
<dbReference type="InterPro" id="IPR036412">
    <property type="entry name" value="HAD-like_sf"/>
</dbReference>
<gene>
    <name evidence="2" type="ORF">LUZ63_013790</name>
</gene>
<keyword evidence="3" id="KW-1185">Reference proteome</keyword>
<dbReference type="InterPro" id="IPR013954">
    <property type="entry name" value="PNK3P"/>
</dbReference>
<dbReference type="FunFam" id="3.40.50.1000:FF:000198">
    <property type="entry name" value="Bifunctional polynucleotide phosphatase/kinase"/>
    <property type="match status" value="1"/>
</dbReference>
<comment type="caution">
    <text evidence="2">The sequence shown here is derived from an EMBL/GenBank/DDBJ whole genome shotgun (WGS) entry which is preliminary data.</text>
</comment>
<proteinExistence type="predicted"/>
<evidence type="ECO:0000256" key="1">
    <source>
        <dbReference type="SAM" id="MobiDB-lite"/>
    </source>
</evidence>
<feature type="region of interest" description="Disordered" evidence="1">
    <location>
        <begin position="105"/>
        <end position="241"/>
    </location>
</feature>
<dbReference type="AlphaFoldDB" id="A0A9Q0C987"/>
<dbReference type="InterPro" id="IPR023214">
    <property type="entry name" value="HAD_sf"/>
</dbReference>
<dbReference type="GO" id="GO:0046404">
    <property type="term" value="F:ATP-dependent polydeoxyribonucleotide 5'-hydroxyl-kinase activity"/>
    <property type="evidence" value="ECO:0007669"/>
    <property type="project" value="TreeGrafter"/>
</dbReference>
<dbReference type="InterPro" id="IPR006549">
    <property type="entry name" value="HAD-SF_hydro_IIIA"/>
</dbReference>
<sequence>MLVTLSIFPKNPRNISIFRFLSSNGADKGCGGVRQIGSIHVQRLWKGHLFGITSSWNICEGSERVRYDKVVPFGLLSDQVEPDWFSGGYKRGCFSKDKEALRSLEAGASSSENKKRDRGSASPSNDSQMKKLKSADKEALGNLDAGASSNKDKKRDCGSASPSTDSQMKKLKSADKEALGNLDPGASSSKDKKRDCGSASPSNDFQRKKRKSADKEALGNLDAGASSNNNKDKRVSAETKDGQVKFSVSEIEDNYKDASLAPNWKTFQTVIFNVKRDGLHDSAKIAAFDFDGCLAKTSVKRIGADAWSLMYPSIPKKLQGLYNDGYKLVIFTNESNIDRWKNKRQVAVDSKIGRLENFIKRVEVPIQVFIACGIRDLFRKPSTGMWTLLKEHFNSGVAIDMHQSFYVGDAAGREKDHSDADIEFAKAIGLKFYVPEEYFDVE</sequence>
<dbReference type="NCBIfam" id="TIGR01664">
    <property type="entry name" value="DNA-3'-Pase"/>
    <property type="match status" value="1"/>
</dbReference>
<dbReference type="EMBL" id="JAMQYH010000004">
    <property type="protein sequence ID" value="KAJ1689635.1"/>
    <property type="molecule type" value="Genomic_DNA"/>
</dbReference>
<dbReference type="SUPFAM" id="SSF56784">
    <property type="entry name" value="HAD-like"/>
    <property type="match status" value="1"/>
</dbReference>
<dbReference type="GO" id="GO:0003690">
    <property type="term" value="F:double-stranded DNA binding"/>
    <property type="evidence" value="ECO:0007669"/>
    <property type="project" value="TreeGrafter"/>
</dbReference>
<dbReference type="PANTHER" id="PTHR12083:SF9">
    <property type="entry name" value="BIFUNCTIONAL POLYNUCLEOTIDE PHOSPHATASE_KINASE"/>
    <property type="match status" value="1"/>
</dbReference>
<name>A0A9Q0C987_9POAL</name>
<dbReference type="InterPro" id="IPR006551">
    <property type="entry name" value="Polynucleotide_phosphatase"/>
</dbReference>
<dbReference type="Gene3D" id="3.40.50.1000">
    <property type="entry name" value="HAD superfamily/HAD-like"/>
    <property type="match status" value="1"/>
</dbReference>
<evidence type="ECO:0000313" key="2">
    <source>
        <dbReference type="EMBL" id="KAJ1689635.1"/>
    </source>
</evidence>
<feature type="compositionally biased region" description="Basic and acidic residues" evidence="1">
    <location>
        <begin position="230"/>
        <end position="241"/>
    </location>
</feature>
<dbReference type="NCBIfam" id="TIGR01662">
    <property type="entry name" value="HAD-SF-IIIA"/>
    <property type="match status" value="1"/>
</dbReference>
<dbReference type="Proteomes" id="UP001151287">
    <property type="component" value="Unassembled WGS sequence"/>
</dbReference>
<dbReference type="Pfam" id="PF08645">
    <property type="entry name" value="PNK3P"/>
    <property type="match status" value="1"/>
</dbReference>